<evidence type="ECO:0000256" key="7">
    <source>
        <dbReference type="ARBA" id="ARBA00023242"/>
    </source>
</evidence>
<sequence length="868" mass="96547">MPPSAPSVGNTADATQTINQIRKSFGLQNKRPGKGQRVSLACDNCHASKKKCNGEHPCSYCRRLGRECIYNRESTNRARSNYVLALEQKLAQIERRLSGVAPSLYEQVMGPTPTPPKPQWDFESTDSEGDTRQLDEEKPRLKFRRVATAEDEEPKPIGSLAQIHLNTQTTANGTPAGRDAGLFLDAVHHSQGSLGASPLFGAEPFGAVGASAGHSQPGLGLGINLDSLFPFGIPNSGFGDDSQLNRHLFSNVNLLPVDFTSVSALGVSHADILGMTPGMIPNPPIHSDLQAIEALIQHEQTPGGVSPMRVPQLSQTAETQRPTSYSYALPLEDLSALELSLQQNPGLSPPELSGGSTPGTTNITDDDIDDLAEELSQLEMKAKPRAQQIMLTIFPHEEPNLELLRNYFEHIEAWGPSLPVAQFYRDVKLKQASPLLLNAMYASGCCFRRSDASRQPCINPEGEFYFARARRLLAACLDDGPSSMAVSAILIMSTYCGGTGRPSSGWMYLGLAAKMAMEMKWHLQPSVRVSRSMTLLEREYRIRTWWCVIWIDANFSAMASRDTFVNVNETSVDYPDDETWNSLDEFGRPMPGSKAEQVLRQMVVEGKISPSSRGAQGFYSDPGPAQSTFSSEINLEHSIKNLYPEGTLPTVMSMGFRESSTLVQIYSKVIQLVRRRGKNRFEGQEFFDLTVQLTEWFKTLPSQYREMVMPSNRNGVNQGSHYNHETATFLTASYLHLLYNGTIILLSRPEMNFENFSWPSLETYQTCSRAAERIADLSQQVMDVDPNFDHAHFFMAFLLFESGMIHVANTLPSAMPWMKPALANSVRTRSQRDLLIVLTALERMMRWWATAERYYGTLKNLALRYGVL</sequence>
<evidence type="ECO:0000256" key="4">
    <source>
        <dbReference type="ARBA" id="ARBA00023015"/>
    </source>
</evidence>
<name>A0A139A5K5_GONPJ</name>
<evidence type="ECO:0000256" key="2">
    <source>
        <dbReference type="ARBA" id="ARBA00022723"/>
    </source>
</evidence>
<evidence type="ECO:0000256" key="1">
    <source>
        <dbReference type="ARBA" id="ARBA00004123"/>
    </source>
</evidence>
<dbReference type="CDD" id="cd12148">
    <property type="entry name" value="fungal_TF_MHR"/>
    <property type="match status" value="1"/>
</dbReference>
<feature type="region of interest" description="Disordered" evidence="8">
    <location>
        <begin position="302"/>
        <end position="322"/>
    </location>
</feature>
<feature type="domain" description="Zn(2)-C6 fungal-type" evidence="9">
    <location>
        <begin position="41"/>
        <end position="70"/>
    </location>
</feature>
<dbReference type="PANTHER" id="PTHR31313:SF81">
    <property type="entry name" value="TY1 ENHANCER ACTIVATOR"/>
    <property type="match status" value="1"/>
</dbReference>
<dbReference type="SMART" id="SM00906">
    <property type="entry name" value="Fungal_trans"/>
    <property type="match status" value="1"/>
</dbReference>
<accession>A0A139A5K5</accession>
<dbReference type="Pfam" id="PF00172">
    <property type="entry name" value="Zn_clus"/>
    <property type="match status" value="1"/>
</dbReference>
<dbReference type="GO" id="GO:0005634">
    <property type="term" value="C:nucleus"/>
    <property type="evidence" value="ECO:0007669"/>
    <property type="project" value="UniProtKB-SubCell"/>
</dbReference>
<reference evidence="10 11" key="1">
    <citation type="journal article" date="2015" name="Genome Biol. Evol.">
        <title>Phylogenomic analyses indicate that early fungi evolved digesting cell walls of algal ancestors of land plants.</title>
        <authorList>
            <person name="Chang Y."/>
            <person name="Wang S."/>
            <person name="Sekimoto S."/>
            <person name="Aerts A.L."/>
            <person name="Choi C."/>
            <person name="Clum A."/>
            <person name="LaButti K.M."/>
            <person name="Lindquist E.A."/>
            <person name="Yee Ngan C."/>
            <person name="Ohm R.A."/>
            <person name="Salamov A.A."/>
            <person name="Grigoriev I.V."/>
            <person name="Spatafora J.W."/>
            <person name="Berbee M.L."/>
        </authorList>
    </citation>
    <scope>NUCLEOTIDE SEQUENCE [LARGE SCALE GENOMIC DNA]</scope>
    <source>
        <strain evidence="10 11">JEL478</strain>
    </source>
</reference>
<evidence type="ECO:0000259" key="9">
    <source>
        <dbReference type="PROSITE" id="PS50048"/>
    </source>
</evidence>
<dbReference type="PANTHER" id="PTHR31313">
    <property type="entry name" value="TY1 ENHANCER ACTIVATOR"/>
    <property type="match status" value="1"/>
</dbReference>
<feature type="compositionally biased region" description="Basic and acidic residues" evidence="8">
    <location>
        <begin position="129"/>
        <end position="140"/>
    </location>
</feature>
<dbReference type="GO" id="GO:0006351">
    <property type="term" value="P:DNA-templated transcription"/>
    <property type="evidence" value="ECO:0007669"/>
    <property type="project" value="InterPro"/>
</dbReference>
<dbReference type="InterPro" id="IPR051615">
    <property type="entry name" value="Transcr_Regulatory_Elem"/>
</dbReference>
<organism evidence="10 11">
    <name type="scientific">Gonapodya prolifera (strain JEL478)</name>
    <name type="common">Monoblepharis prolifera</name>
    <dbReference type="NCBI Taxonomy" id="1344416"/>
    <lineage>
        <taxon>Eukaryota</taxon>
        <taxon>Fungi</taxon>
        <taxon>Fungi incertae sedis</taxon>
        <taxon>Chytridiomycota</taxon>
        <taxon>Chytridiomycota incertae sedis</taxon>
        <taxon>Monoblepharidomycetes</taxon>
        <taxon>Monoblepharidales</taxon>
        <taxon>Gonapodyaceae</taxon>
        <taxon>Gonapodya</taxon>
    </lineage>
</organism>
<comment type="subcellular location">
    <subcellularLocation>
        <location evidence="1">Nucleus</location>
    </subcellularLocation>
</comment>
<evidence type="ECO:0000313" key="11">
    <source>
        <dbReference type="Proteomes" id="UP000070544"/>
    </source>
</evidence>
<keyword evidence="7" id="KW-0539">Nucleus</keyword>
<dbReference type="Gene3D" id="4.10.240.10">
    <property type="entry name" value="Zn(2)-C6 fungal-type DNA-binding domain"/>
    <property type="match status" value="1"/>
</dbReference>
<dbReference type="STRING" id="1344416.A0A139A5K5"/>
<evidence type="ECO:0000256" key="6">
    <source>
        <dbReference type="ARBA" id="ARBA00023163"/>
    </source>
</evidence>
<dbReference type="SUPFAM" id="SSF57701">
    <property type="entry name" value="Zn2/Cys6 DNA-binding domain"/>
    <property type="match status" value="1"/>
</dbReference>
<gene>
    <name evidence="10" type="ORF">M427DRAFT_137594</name>
</gene>
<keyword evidence="11" id="KW-1185">Reference proteome</keyword>
<feature type="region of interest" description="Disordered" evidence="8">
    <location>
        <begin position="343"/>
        <end position="363"/>
    </location>
</feature>
<dbReference type="Proteomes" id="UP000070544">
    <property type="component" value="Unassembled WGS sequence"/>
</dbReference>
<dbReference type="GO" id="GO:0008270">
    <property type="term" value="F:zinc ion binding"/>
    <property type="evidence" value="ECO:0007669"/>
    <property type="project" value="InterPro"/>
</dbReference>
<dbReference type="OrthoDB" id="2123952at2759"/>
<evidence type="ECO:0000256" key="8">
    <source>
        <dbReference type="SAM" id="MobiDB-lite"/>
    </source>
</evidence>
<dbReference type="InterPro" id="IPR007219">
    <property type="entry name" value="XnlR_reg_dom"/>
</dbReference>
<dbReference type="InterPro" id="IPR001138">
    <property type="entry name" value="Zn2Cys6_DnaBD"/>
</dbReference>
<feature type="region of interest" description="Disordered" evidence="8">
    <location>
        <begin position="106"/>
        <end position="142"/>
    </location>
</feature>
<dbReference type="PROSITE" id="PS50048">
    <property type="entry name" value="ZN2_CY6_FUNGAL_2"/>
    <property type="match status" value="1"/>
</dbReference>
<evidence type="ECO:0000313" key="10">
    <source>
        <dbReference type="EMBL" id="KXS12034.1"/>
    </source>
</evidence>
<dbReference type="EMBL" id="KQ965792">
    <property type="protein sequence ID" value="KXS12034.1"/>
    <property type="molecule type" value="Genomic_DNA"/>
</dbReference>
<feature type="compositionally biased region" description="Polar residues" evidence="8">
    <location>
        <begin position="312"/>
        <end position="322"/>
    </location>
</feature>
<keyword evidence="6" id="KW-0804">Transcription</keyword>
<dbReference type="SMART" id="SM00066">
    <property type="entry name" value="GAL4"/>
    <property type="match status" value="1"/>
</dbReference>
<keyword evidence="4" id="KW-0805">Transcription regulation</keyword>
<dbReference type="Pfam" id="PF04082">
    <property type="entry name" value="Fungal_trans"/>
    <property type="match status" value="1"/>
</dbReference>
<dbReference type="CDD" id="cd00067">
    <property type="entry name" value="GAL4"/>
    <property type="match status" value="1"/>
</dbReference>
<protein>
    <recommendedName>
        <fullName evidence="9">Zn(2)-C6 fungal-type domain-containing protein</fullName>
    </recommendedName>
</protein>
<evidence type="ECO:0000256" key="3">
    <source>
        <dbReference type="ARBA" id="ARBA00022833"/>
    </source>
</evidence>
<evidence type="ECO:0000256" key="5">
    <source>
        <dbReference type="ARBA" id="ARBA00023125"/>
    </source>
</evidence>
<keyword evidence="5" id="KW-0238">DNA-binding</keyword>
<keyword evidence="2" id="KW-0479">Metal-binding</keyword>
<dbReference type="GO" id="GO:0003677">
    <property type="term" value="F:DNA binding"/>
    <property type="evidence" value="ECO:0007669"/>
    <property type="project" value="UniProtKB-KW"/>
</dbReference>
<dbReference type="AlphaFoldDB" id="A0A139A5K5"/>
<dbReference type="GO" id="GO:0000981">
    <property type="term" value="F:DNA-binding transcription factor activity, RNA polymerase II-specific"/>
    <property type="evidence" value="ECO:0007669"/>
    <property type="project" value="InterPro"/>
</dbReference>
<keyword evidence="3" id="KW-0862">Zinc</keyword>
<dbReference type="PROSITE" id="PS00463">
    <property type="entry name" value="ZN2_CY6_FUNGAL_1"/>
    <property type="match status" value="1"/>
</dbReference>
<dbReference type="InterPro" id="IPR036864">
    <property type="entry name" value="Zn2-C6_fun-type_DNA-bd_sf"/>
</dbReference>
<proteinExistence type="predicted"/>